<keyword evidence="1" id="KW-0812">Transmembrane</keyword>
<dbReference type="InterPro" id="IPR026961">
    <property type="entry name" value="PGG_dom"/>
</dbReference>
<dbReference type="AlphaFoldDB" id="A0A059CUF0"/>
<gene>
    <name evidence="3" type="ORF">EUGRSUZ_C03346</name>
</gene>
<reference evidence="3" key="1">
    <citation type="submission" date="2013-07" db="EMBL/GenBank/DDBJ databases">
        <title>The genome of Eucalyptus grandis.</title>
        <authorList>
            <person name="Schmutz J."/>
            <person name="Hayes R."/>
            <person name="Myburg A."/>
            <person name="Tuskan G."/>
            <person name="Grattapaglia D."/>
            <person name="Rokhsar D.S."/>
        </authorList>
    </citation>
    <scope>NUCLEOTIDE SEQUENCE</scope>
    <source>
        <tissue evidence="3">Leaf extractions</tissue>
    </source>
</reference>
<proteinExistence type="predicted"/>
<evidence type="ECO:0000256" key="1">
    <source>
        <dbReference type="SAM" id="Phobius"/>
    </source>
</evidence>
<sequence>MAAVKLAKSVCIAISHETSTEITNFLREQDVLGEATVRGITEIVKLCIQFFPELIWISPCDKFGERFTSTAVKYRQERTLSLFLKVSSTNELSLVPGPTVRESKEMMDAAANYEAAEYHPSFDAVTNVAGAVFQMQREIQWYKAVESWIMPYVASAYFDNKTYWNKFVDKHQKLAEKGETWMKDTTNSCMLVSTLIATILFTATFTVPGGNDDKSGVPLLLGQNSFHIFVISDALGLFSSVTAILLFLAILTSRYEVQDFLYSLPKKIIMGLSLLFLSLAFMLVAFAATLTMVLDERLEWALIPVTLLASIPVALFAVLQLPLLFQMVKSTYGPSIFHSEGIWDGVKYTKQD</sequence>
<dbReference type="PANTHER" id="PTHR24177:SF365">
    <property type="entry name" value="ANKYRIN REPEAT-CONTAINING PROTEIN NPR4-LIKE ISOFORM X1"/>
    <property type="match status" value="1"/>
</dbReference>
<feature type="transmembrane region" description="Helical" evidence="1">
    <location>
        <begin position="228"/>
        <end position="251"/>
    </location>
</feature>
<organism evidence="3">
    <name type="scientific">Eucalyptus grandis</name>
    <name type="common">Flooded gum</name>
    <dbReference type="NCBI Taxonomy" id="71139"/>
    <lineage>
        <taxon>Eukaryota</taxon>
        <taxon>Viridiplantae</taxon>
        <taxon>Streptophyta</taxon>
        <taxon>Embryophyta</taxon>
        <taxon>Tracheophyta</taxon>
        <taxon>Spermatophyta</taxon>
        <taxon>Magnoliopsida</taxon>
        <taxon>eudicotyledons</taxon>
        <taxon>Gunneridae</taxon>
        <taxon>Pentapetalae</taxon>
        <taxon>rosids</taxon>
        <taxon>malvids</taxon>
        <taxon>Myrtales</taxon>
        <taxon>Myrtaceae</taxon>
        <taxon>Myrtoideae</taxon>
        <taxon>Eucalypteae</taxon>
        <taxon>Eucalyptus</taxon>
    </lineage>
</organism>
<accession>A0A059CUF0</accession>
<dbReference type="GO" id="GO:0016020">
    <property type="term" value="C:membrane"/>
    <property type="evidence" value="ECO:0000318"/>
    <property type="project" value="GO_Central"/>
</dbReference>
<dbReference type="eggNOG" id="KOG0504">
    <property type="taxonomic scope" value="Eukaryota"/>
</dbReference>
<feature type="transmembrane region" description="Helical" evidence="1">
    <location>
        <begin position="300"/>
        <end position="325"/>
    </location>
</feature>
<dbReference type="PANTHER" id="PTHR24177">
    <property type="entry name" value="CASKIN"/>
    <property type="match status" value="1"/>
</dbReference>
<evidence type="ECO:0000259" key="2">
    <source>
        <dbReference type="Pfam" id="PF13962"/>
    </source>
</evidence>
<dbReference type="Pfam" id="PF13962">
    <property type="entry name" value="PGG"/>
    <property type="match status" value="1"/>
</dbReference>
<dbReference type="Gramene" id="KCW81977">
    <property type="protein sequence ID" value="KCW81977"/>
    <property type="gene ID" value="EUGRSUZ_C03346"/>
</dbReference>
<dbReference type="EMBL" id="KK198755">
    <property type="protein sequence ID" value="KCW81977.1"/>
    <property type="molecule type" value="Genomic_DNA"/>
</dbReference>
<dbReference type="InParanoid" id="A0A059CUF0"/>
<dbReference type="STRING" id="71139.A0A059CUF0"/>
<protein>
    <recommendedName>
        <fullName evidence="2">PGG domain-containing protein</fullName>
    </recommendedName>
</protein>
<feature type="domain" description="PGG" evidence="2">
    <location>
        <begin position="180"/>
        <end position="292"/>
    </location>
</feature>
<evidence type="ECO:0000313" key="3">
    <source>
        <dbReference type="EMBL" id="KCW81977.1"/>
    </source>
</evidence>
<feature type="transmembrane region" description="Helical" evidence="1">
    <location>
        <begin position="272"/>
        <end position="294"/>
    </location>
</feature>
<keyword evidence="1" id="KW-1133">Transmembrane helix</keyword>
<keyword evidence="1" id="KW-0472">Membrane</keyword>
<name>A0A059CUF0_EUCGR</name>
<feature type="transmembrane region" description="Helical" evidence="1">
    <location>
        <begin position="189"/>
        <end position="208"/>
    </location>
</feature>